<name>A0ABY7BRR4_9FIRM</name>
<organism evidence="1 2">
    <name type="scientific">Caldicellulosiruptor morganii</name>
    <dbReference type="NCBI Taxonomy" id="1387555"/>
    <lineage>
        <taxon>Bacteria</taxon>
        <taxon>Bacillati</taxon>
        <taxon>Bacillota</taxon>
        <taxon>Bacillota incertae sedis</taxon>
        <taxon>Caldicellulosiruptorales</taxon>
        <taxon>Caldicellulosiruptoraceae</taxon>
        <taxon>Caldicellulosiruptor</taxon>
    </lineage>
</organism>
<accession>A0ABY7BRR4</accession>
<dbReference type="Proteomes" id="UP001164909">
    <property type="component" value="Chromosome"/>
</dbReference>
<dbReference type="RefSeq" id="WP_268760793.1">
    <property type="nucleotide sequence ID" value="NZ_CP113865.1"/>
</dbReference>
<keyword evidence="2" id="KW-1185">Reference proteome</keyword>
<proteinExistence type="predicted"/>
<dbReference type="EMBL" id="CP113865">
    <property type="protein sequence ID" value="WAM33811.1"/>
    <property type="molecule type" value="Genomic_DNA"/>
</dbReference>
<evidence type="ECO:0000313" key="1">
    <source>
        <dbReference type="EMBL" id="WAM33811.1"/>
    </source>
</evidence>
<reference evidence="1" key="1">
    <citation type="submission" date="2022-12" db="EMBL/GenBank/DDBJ databases">
        <authorList>
            <person name="Bing R.G."/>
            <person name="Willard D.J."/>
            <person name="Manesh M.J.H."/>
            <person name="Laemthong T."/>
            <person name="Crosby J.R."/>
            <person name="Kelly R.M."/>
        </authorList>
    </citation>
    <scope>NUCLEOTIDE SEQUENCE</scope>
    <source>
        <strain evidence="1">DSM 8990</strain>
    </source>
</reference>
<gene>
    <name evidence="1" type="ORF">OTK00_002355</name>
</gene>
<sequence>MKAALAKERDEAYSGNKDTIERAYTVYVTLLDLIAENESKFVEML</sequence>
<evidence type="ECO:0000313" key="2">
    <source>
        <dbReference type="Proteomes" id="UP001164909"/>
    </source>
</evidence>
<protein>
    <submittedName>
        <fullName evidence="1">Uncharacterized protein</fullName>
    </submittedName>
</protein>